<feature type="domain" description="DUF4143" evidence="2">
    <location>
        <begin position="233"/>
        <end position="390"/>
    </location>
</feature>
<evidence type="ECO:0000313" key="4">
    <source>
        <dbReference type="Proteomes" id="UP000000496"/>
    </source>
</evidence>
<accession>F8L6G5</accession>
<dbReference type="PANTHER" id="PTHR43566">
    <property type="entry name" value="CONSERVED PROTEIN"/>
    <property type="match status" value="1"/>
</dbReference>
<reference evidence="3 4" key="2">
    <citation type="journal article" date="2011" name="Mol. Biol. Evol.">
        <title>Unity in variety--the pan-genome of the Chlamydiae.</title>
        <authorList>
            <person name="Collingro A."/>
            <person name="Tischler P."/>
            <person name="Weinmaier T."/>
            <person name="Penz T."/>
            <person name="Heinz E."/>
            <person name="Brunham R.C."/>
            <person name="Read T.D."/>
            <person name="Bavoil P.M."/>
            <person name="Sachse K."/>
            <person name="Kahane S."/>
            <person name="Friedman M.G."/>
            <person name="Rattei T."/>
            <person name="Myers G.S."/>
            <person name="Horn M."/>
        </authorList>
    </citation>
    <scope>NUCLEOTIDE SEQUENCE [LARGE SCALE GENOMIC DNA]</scope>
    <source>
        <strain evidence="4">ATCC VR-1471 / Z</strain>
    </source>
</reference>
<dbReference type="SUPFAM" id="SSF52540">
    <property type="entry name" value="P-loop containing nucleoside triphosphate hydrolases"/>
    <property type="match status" value="1"/>
</dbReference>
<dbReference type="eggNOG" id="COG1373">
    <property type="taxonomic scope" value="Bacteria"/>
</dbReference>
<dbReference type="PANTHER" id="PTHR43566:SF2">
    <property type="entry name" value="DUF4143 DOMAIN-CONTAINING PROTEIN"/>
    <property type="match status" value="1"/>
</dbReference>
<dbReference type="Pfam" id="PF13635">
    <property type="entry name" value="DUF4143"/>
    <property type="match status" value="1"/>
</dbReference>
<dbReference type="Proteomes" id="UP000000496">
    <property type="component" value="Chromosome gsn.131"/>
</dbReference>
<dbReference type="OrthoDB" id="9778168at2"/>
<dbReference type="HOGENOM" id="CLU_041527_3_1_0"/>
<sequence length="440" mass="50989">MNKFLKRANAPQIHSSFERPRVTALLGARRVGKTTLLKSYMAKHPDKKWVFLNMDKRHERLRVEKEELEIMIEEQAMQQIGKGKKIWVAIDEAQKCPTLFDQVKTIYDDNKDQNSVKFILNGSGHLNLHQLAAESLAGRVELMYLREFNLKEAASLYHPEIYIPEESVFDIILKPFNEATLINAWEKKRPFQKILKETLSTCLIWGGLPEVLEEQNGQEKLRYLANYLQTYLENDVRAIQSIHDLELYEQLMKACAEQTGSLRDDQKLMNALHCARNTLTKYRGYLLATMQYREVFPYIASTVKRLVKSPKGYLINNGLVSYLTGIQDFALLNSTGLLGHRFENWILNELLTWTDSNLQSHGINYWRTSGGTEVDFILTVGDQVLPIEVTFSSQILPKKIRHLKEFMQKEPKAKWGICLYNGSFQIQKEEKIICIPAWMV</sequence>
<protein>
    <recommendedName>
        <fullName evidence="5">ATPase</fullName>
    </recommendedName>
</protein>
<proteinExistence type="predicted"/>
<organism evidence="3 4">
    <name type="scientific">Simkania negevensis (strain ATCC VR-1471 / DSM 27360 / Z)</name>
    <dbReference type="NCBI Taxonomy" id="331113"/>
    <lineage>
        <taxon>Bacteria</taxon>
        <taxon>Pseudomonadati</taxon>
        <taxon>Chlamydiota</taxon>
        <taxon>Chlamydiia</taxon>
        <taxon>Parachlamydiales</taxon>
        <taxon>Simkaniaceae</taxon>
        <taxon>Simkania</taxon>
    </lineage>
</organism>
<dbReference type="AlphaFoldDB" id="F8L6G5"/>
<gene>
    <name evidence="3" type="ordered locus">SNE_A04220</name>
</gene>
<evidence type="ECO:0008006" key="5">
    <source>
        <dbReference type="Google" id="ProtNLM"/>
    </source>
</evidence>
<evidence type="ECO:0000259" key="2">
    <source>
        <dbReference type="Pfam" id="PF13635"/>
    </source>
</evidence>
<evidence type="ECO:0000259" key="1">
    <source>
        <dbReference type="Pfam" id="PF13173"/>
    </source>
</evidence>
<dbReference type="EMBL" id="FR872582">
    <property type="protein sequence ID" value="CCB88299.1"/>
    <property type="molecule type" value="Genomic_DNA"/>
</dbReference>
<dbReference type="InterPro" id="IPR025420">
    <property type="entry name" value="DUF4143"/>
</dbReference>
<dbReference type="KEGG" id="sng:SNE_A04220"/>
<feature type="domain" description="AAA" evidence="1">
    <location>
        <begin position="21"/>
        <end position="152"/>
    </location>
</feature>
<name>F8L6G5_SIMNZ</name>
<dbReference type="InterPro" id="IPR041682">
    <property type="entry name" value="AAA_14"/>
</dbReference>
<dbReference type="InterPro" id="IPR027417">
    <property type="entry name" value="P-loop_NTPase"/>
</dbReference>
<evidence type="ECO:0000313" key="3">
    <source>
        <dbReference type="EMBL" id="CCB88299.1"/>
    </source>
</evidence>
<dbReference type="RefSeq" id="WP_013942766.1">
    <property type="nucleotide sequence ID" value="NC_015713.1"/>
</dbReference>
<dbReference type="Gene3D" id="3.40.50.300">
    <property type="entry name" value="P-loop containing nucleotide triphosphate hydrolases"/>
    <property type="match status" value="1"/>
</dbReference>
<dbReference type="STRING" id="331113.SNE_A04220"/>
<reference key="1">
    <citation type="journal article" date="2011" name="Mol. Biol. Evol.">
        <title>Unity in variety -- the pan-genome of the Chlamydiae.</title>
        <authorList>
            <person name="Collingro A."/>
            <person name="Tischler P."/>
            <person name="Weinmaier T."/>
            <person name="Penz T."/>
            <person name="Heinz E."/>
            <person name="Brunham R.C."/>
            <person name="Read T.D."/>
            <person name="Bavoil P.M."/>
            <person name="Sachse K."/>
            <person name="Kahane S."/>
            <person name="Friedman M.G."/>
            <person name="Rattei T."/>
            <person name="Myers G.S.A."/>
            <person name="Horn M."/>
        </authorList>
    </citation>
    <scope>NUCLEOTIDE SEQUENCE</scope>
    <source>
        <strain>Z</strain>
    </source>
</reference>
<dbReference type="Pfam" id="PF13173">
    <property type="entry name" value="AAA_14"/>
    <property type="match status" value="1"/>
</dbReference>
<keyword evidence="4" id="KW-1185">Reference proteome</keyword>